<evidence type="ECO:0000256" key="2">
    <source>
        <dbReference type="ARBA" id="ARBA00008072"/>
    </source>
</evidence>
<evidence type="ECO:0000256" key="1">
    <source>
        <dbReference type="ARBA" id="ARBA00001947"/>
    </source>
</evidence>
<evidence type="ECO:0000256" key="3">
    <source>
        <dbReference type="ARBA" id="ARBA00022723"/>
    </source>
</evidence>
<dbReference type="Proteomes" id="UP000251891">
    <property type="component" value="Unassembled WGS sequence"/>
</dbReference>
<dbReference type="InterPro" id="IPR013149">
    <property type="entry name" value="ADH-like_C"/>
</dbReference>
<comment type="similarity">
    <text evidence="2 6">Belongs to the zinc-containing alcohol dehydrogenase family.</text>
</comment>
<name>A0A365HD28_9ACTN</name>
<dbReference type="InterPro" id="IPR020843">
    <property type="entry name" value="ER"/>
</dbReference>
<comment type="caution">
    <text evidence="8">The sequence shown here is derived from an EMBL/GenBank/DDBJ whole genome shotgun (WGS) entry which is preliminary data.</text>
</comment>
<dbReference type="PANTHER" id="PTHR43350:SF21">
    <property type="entry name" value="S-NITROSOMYCOTHIOL REDUCTASE MSCR"/>
    <property type="match status" value="1"/>
</dbReference>
<dbReference type="EMBL" id="QLYX01000001">
    <property type="protein sequence ID" value="RAY16939.1"/>
    <property type="molecule type" value="Genomic_DNA"/>
</dbReference>
<dbReference type="SMART" id="SM00829">
    <property type="entry name" value="PKS_ER"/>
    <property type="match status" value="1"/>
</dbReference>
<gene>
    <name evidence="8" type="ORF">DPM19_01885</name>
</gene>
<dbReference type="GO" id="GO:0008270">
    <property type="term" value="F:zinc ion binding"/>
    <property type="evidence" value="ECO:0007669"/>
    <property type="project" value="InterPro"/>
</dbReference>
<protein>
    <submittedName>
        <fullName evidence="8">NAD(P)-dependent alcohol dehydrogenase</fullName>
    </submittedName>
</protein>
<dbReference type="CDD" id="cd08278">
    <property type="entry name" value="benzyl_alcohol_DH"/>
    <property type="match status" value="1"/>
</dbReference>
<dbReference type="PROSITE" id="PS00059">
    <property type="entry name" value="ADH_ZINC"/>
    <property type="match status" value="1"/>
</dbReference>
<dbReference type="InterPro" id="IPR002328">
    <property type="entry name" value="ADH_Zn_CS"/>
</dbReference>
<evidence type="ECO:0000313" key="9">
    <source>
        <dbReference type="Proteomes" id="UP000251891"/>
    </source>
</evidence>
<dbReference type="OrthoDB" id="334894at2"/>
<evidence type="ECO:0000256" key="5">
    <source>
        <dbReference type="ARBA" id="ARBA00023002"/>
    </source>
</evidence>
<dbReference type="Pfam" id="PF08240">
    <property type="entry name" value="ADH_N"/>
    <property type="match status" value="1"/>
</dbReference>
<accession>A0A365HD28</accession>
<keyword evidence="3 6" id="KW-0479">Metal-binding</keyword>
<dbReference type="RefSeq" id="WP_111862989.1">
    <property type="nucleotide sequence ID" value="NZ_QLYX01000001.1"/>
</dbReference>
<keyword evidence="5" id="KW-0560">Oxidoreductase</keyword>
<dbReference type="InterPro" id="IPR013154">
    <property type="entry name" value="ADH-like_N"/>
</dbReference>
<dbReference type="GO" id="GO:0016491">
    <property type="term" value="F:oxidoreductase activity"/>
    <property type="evidence" value="ECO:0007669"/>
    <property type="project" value="UniProtKB-KW"/>
</dbReference>
<reference evidence="8 9" key="1">
    <citation type="submission" date="2018-06" db="EMBL/GenBank/DDBJ databases">
        <title>Actinomadura craniellae sp. nov. isolated from marine sponge Craniella sp.</title>
        <authorList>
            <person name="Li L."/>
            <person name="Xu Q.H."/>
            <person name="Lin H.W."/>
            <person name="Lu Y.H."/>
        </authorList>
    </citation>
    <scope>NUCLEOTIDE SEQUENCE [LARGE SCALE GENOMIC DNA]</scope>
    <source>
        <strain evidence="8 9">LHW63021</strain>
    </source>
</reference>
<dbReference type="PANTHER" id="PTHR43350">
    <property type="entry name" value="NAD-DEPENDENT ALCOHOL DEHYDROGENASE"/>
    <property type="match status" value="1"/>
</dbReference>
<evidence type="ECO:0000256" key="4">
    <source>
        <dbReference type="ARBA" id="ARBA00022833"/>
    </source>
</evidence>
<dbReference type="InterPro" id="IPR036291">
    <property type="entry name" value="NAD(P)-bd_dom_sf"/>
</dbReference>
<evidence type="ECO:0000259" key="7">
    <source>
        <dbReference type="SMART" id="SM00829"/>
    </source>
</evidence>
<feature type="domain" description="Enoyl reductase (ER)" evidence="7">
    <location>
        <begin position="10"/>
        <end position="354"/>
    </location>
</feature>
<proteinExistence type="inferred from homology"/>
<sequence length="358" mass="37278">MRIQAAILRDPAKPFVIEDVELDEPGLGEVLVRVVGAGMCHTDVLYRMFPELAMPMVFGHEGSGVVEAVGPGVTRVKPGDHVVMSYDSCGWCAQCLAGTPPYCDEFMARNVSGLRIDGTTGTTDLAGEQVAARWFGQSSFATHAIATERNVVAVDAALPLETLGPLGCGLQTGAGSVLIAMGVRPASSIAVFGTGAVGLAAVMAARVAGAAEIIAVDLHPARRELALELGATRAIDGADPDLAGAVGQVDYSFDTTGVPAVMSTAVGVLRPGGLCGLVGAGGGELTLQPELCAGRNVRYILEGEAVPQLFIPQLITLWEQGRFPFERLIRTYRLDQINDAERDSADGTTIKPVLLPGA</sequence>
<comment type="cofactor">
    <cofactor evidence="1 6">
        <name>Zn(2+)</name>
        <dbReference type="ChEBI" id="CHEBI:29105"/>
    </cofactor>
</comment>
<dbReference type="SUPFAM" id="SSF50129">
    <property type="entry name" value="GroES-like"/>
    <property type="match status" value="1"/>
</dbReference>
<dbReference type="Gene3D" id="3.40.50.720">
    <property type="entry name" value="NAD(P)-binding Rossmann-like Domain"/>
    <property type="match status" value="1"/>
</dbReference>
<dbReference type="Pfam" id="PF00107">
    <property type="entry name" value="ADH_zinc_N"/>
    <property type="match status" value="1"/>
</dbReference>
<keyword evidence="4 6" id="KW-0862">Zinc</keyword>
<organism evidence="8 9">
    <name type="scientific">Actinomadura craniellae</name>
    <dbReference type="NCBI Taxonomy" id="2231787"/>
    <lineage>
        <taxon>Bacteria</taxon>
        <taxon>Bacillati</taxon>
        <taxon>Actinomycetota</taxon>
        <taxon>Actinomycetes</taxon>
        <taxon>Streptosporangiales</taxon>
        <taxon>Thermomonosporaceae</taxon>
        <taxon>Actinomadura</taxon>
    </lineage>
</organism>
<dbReference type="InterPro" id="IPR011032">
    <property type="entry name" value="GroES-like_sf"/>
</dbReference>
<dbReference type="Gene3D" id="3.90.180.10">
    <property type="entry name" value="Medium-chain alcohol dehydrogenases, catalytic domain"/>
    <property type="match status" value="1"/>
</dbReference>
<evidence type="ECO:0000313" key="8">
    <source>
        <dbReference type="EMBL" id="RAY16939.1"/>
    </source>
</evidence>
<keyword evidence="9" id="KW-1185">Reference proteome</keyword>
<dbReference type="AlphaFoldDB" id="A0A365HD28"/>
<dbReference type="SUPFAM" id="SSF51735">
    <property type="entry name" value="NAD(P)-binding Rossmann-fold domains"/>
    <property type="match status" value="1"/>
</dbReference>
<evidence type="ECO:0000256" key="6">
    <source>
        <dbReference type="RuleBase" id="RU361277"/>
    </source>
</evidence>